<dbReference type="InterPro" id="IPR035985">
    <property type="entry name" value="Ubiquitin-activating_enz"/>
</dbReference>
<gene>
    <name evidence="2" type="ORF">MACH08_40780</name>
</gene>
<accession>A0ABQ5TQT6</accession>
<dbReference type="Pfam" id="PF00899">
    <property type="entry name" value="ThiF"/>
    <property type="match status" value="1"/>
</dbReference>
<dbReference type="EMBL" id="BSKO01000002">
    <property type="protein sequence ID" value="GLO68294.1"/>
    <property type="molecule type" value="Genomic_DNA"/>
</dbReference>
<dbReference type="RefSeq" id="WP_317958540.1">
    <property type="nucleotide sequence ID" value="NZ_BSKO01000002.1"/>
</dbReference>
<name>A0ABQ5TQT6_9BACI</name>
<evidence type="ECO:0000313" key="3">
    <source>
        <dbReference type="Proteomes" id="UP001275436"/>
    </source>
</evidence>
<comment type="caution">
    <text evidence="2">The sequence shown here is derived from an EMBL/GenBank/DDBJ whole genome shotgun (WGS) entry which is preliminary data.</text>
</comment>
<keyword evidence="3" id="KW-1185">Reference proteome</keyword>
<reference evidence="2 3" key="1">
    <citation type="submission" date="2023-02" db="EMBL/GenBank/DDBJ databases">
        <title>Oceanobacillus kimchii IFOP_LL358 isolated form Alexandrium catenella lab strain.</title>
        <authorList>
            <person name="Gajardo G."/>
            <person name="Ueki S."/>
            <person name="Maruyama F."/>
        </authorList>
    </citation>
    <scope>NUCLEOTIDE SEQUENCE [LARGE SCALE GENOMIC DNA]</scope>
    <source>
        <strain evidence="2 3">IFOP_LL358</strain>
    </source>
</reference>
<dbReference type="Gene3D" id="3.40.50.720">
    <property type="entry name" value="NAD(P)-binding Rossmann-like Domain"/>
    <property type="match status" value="1"/>
</dbReference>
<sequence>MIELINKESYGQKGLFSYIVQVGTGGTGGYVTQMISQMLSIFNINGHFMIADPDVIEEKNLKNQLFVKSDIGKKKANVLAKRYSAAYNIPISSYSENYVEDLEVLKNLFYNNHLPNIGGYLFIPVIIGCVDNNYTRRVLHQFFEWTNKCIYLDVGNDSAKVPFDYGQRPMQEWSEKEKKEYDESGWDGQVVCGVKLSNKTILPPIAEVFPDILKDDDEIAPSQVACSNIVATDPQRLLTNRMAAMSVATYLNEIFQSATISNRMTFFHAKKGYMKSIEVTQ</sequence>
<protein>
    <recommendedName>
        <fullName evidence="1">THIF-type NAD/FAD binding fold domain-containing protein</fullName>
    </recommendedName>
</protein>
<feature type="domain" description="THIF-type NAD/FAD binding fold" evidence="1">
    <location>
        <begin position="16"/>
        <end position="173"/>
    </location>
</feature>
<dbReference type="Proteomes" id="UP001275436">
    <property type="component" value="Unassembled WGS sequence"/>
</dbReference>
<proteinExistence type="predicted"/>
<evidence type="ECO:0000313" key="2">
    <source>
        <dbReference type="EMBL" id="GLO68294.1"/>
    </source>
</evidence>
<organism evidence="2 3">
    <name type="scientific">Oceanobacillus kimchii</name>
    <dbReference type="NCBI Taxonomy" id="746691"/>
    <lineage>
        <taxon>Bacteria</taxon>
        <taxon>Bacillati</taxon>
        <taxon>Bacillota</taxon>
        <taxon>Bacilli</taxon>
        <taxon>Bacillales</taxon>
        <taxon>Bacillaceae</taxon>
        <taxon>Oceanobacillus</taxon>
    </lineage>
</organism>
<dbReference type="InterPro" id="IPR000594">
    <property type="entry name" value="ThiF_NAD_FAD-bd"/>
</dbReference>
<dbReference type="SUPFAM" id="SSF69572">
    <property type="entry name" value="Activating enzymes of the ubiquitin-like proteins"/>
    <property type="match status" value="1"/>
</dbReference>
<evidence type="ECO:0000259" key="1">
    <source>
        <dbReference type="Pfam" id="PF00899"/>
    </source>
</evidence>